<evidence type="ECO:0000256" key="1">
    <source>
        <dbReference type="ARBA" id="ARBA00001947"/>
    </source>
</evidence>
<dbReference type="SUPFAM" id="SSF51069">
    <property type="entry name" value="Carbonic anhydrase"/>
    <property type="match status" value="1"/>
</dbReference>
<keyword evidence="13" id="KW-1185">Reference proteome</keyword>
<dbReference type="InterPro" id="IPR041891">
    <property type="entry name" value="Alpha_CA_prokaryot-like"/>
</dbReference>
<geneLocation type="plasmid" evidence="13">
    <name>psj05684b</name>
</geneLocation>
<keyword evidence="10" id="KW-0732">Signal</keyword>
<dbReference type="InterPro" id="IPR036398">
    <property type="entry name" value="CA_dom_sf"/>
</dbReference>
<name>A0A249PHH0_9HYPH</name>
<sequence>MERRDFLRGLALLAACPLCVKTAYAAEGVHWSYEGEEGPEHWGSLSEENGACSVGSQQSPIDIRESIKADLPDLGLDWKSGGTILNNGHTIQVKAAPGGTLKRGDKTYELVQYHFHAPSEHLVEGKTFAMEAHFVHKHPETGALGVLGVFITPGAKNTTFASLAAKFPQTAGEEAALDAVDPRGLLPASLDYWAYEGSLTTPPCSEIVDWMVARTPIEAAASDIEKFTALYSMNARPALSANRRYVLSSS</sequence>
<feature type="domain" description="Alpha-carbonic anhydrase" evidence="11">
    <location>
        <begin position="29"/>
        <end position="250"/>
    </location>
</feature>
<comment type="similarity">
    <text evidence="3 10">Belongs to the alpha-carbonic anhydrase family.</text>
</comment>
<proteinExistence type="inferred from homology"/>
<dbReference type="PANTHER" id="PTHR18952">
    <property type="entry name" value="CARBONIC ANHYDRASE"/>
    <property type="match status" value="1"/>
</dbReference>
<dbReference type="SMART" id="SM01057">
    <property type="entry name" value="Carb_anhydrase"/>
    <property type="match status" value="1"/>
</dbReference>
<evidence type="ECO:0000256" key="7">
    <source>
        <dbReference type="ARBA" id="ARBA00022833"/>
    </source>
</evidence>
<keyword evidence="6 10" id="KW-0479">Metal-binding</keyword>
<dbReference type="InterPro" id="IPR023561">
    <property type="entry name" value="Carbonic_anhydrase_a-class"/>
</dbReference>
<evidence type="ECO:0000256" key="3">
    <source>
        <dbReference type="ARBA" id="ARBA00010718"/>
    </source>
</evidence>
<evidence type="ECO:0000256" key="4">
    <source>
        <dbReference type="ARBA" id="ARBA00012925"/>
    </source>
</evidence>
<dbReference type="OrthoDB" id="5327615at2"/>
<reference evidence="12 13" key="1">
    <citation type="submission" date="2017-08" db="EMBL/GenBank/DDBJ databases">
        <title>Multipartite genome sequences of Sinorhizobium species nodulating soybeans.</title>
        <authorList>
            <person name="Tian C.F."/>
        </authorList>
    </citation>
    <scope>NUCLEOTIDE SEQUENCE [LARGE SCALE GENOMIC DNA]</scope>
    <source>
        <strain evidence="12 13">CCBAU 05684</strain>
        <plasmid evidence="13">psj05684b</plasmid>
    </source>
</reference>
<evidence type="ECO:0000256" key="2">
    <source>
        <dbReference type="ARBA" id="ARBA00002904"/>
    </source>
</evidence>
<dbReference type="InterPro" id="IPR018338">
    <property type="entry name" value="Carbonic_anhydrase_a-class_CS"/>
</dbReference>
<evidence type="ECO:0000256" key="8">
    <source>
        <dbReference type="ARBA" id="ARBA00023239"/>
    </source>
</evidence>
<dbReference type="InterPro" id="IPR001148">
    <property type="entry name" value="CA_dom"/>
</dbReference>
<evidence type="ECO:0000256" key="10">
    <source>
        <dbReference type="RuleBase" id="RU367011"/>
    </source>
</evidence>
<dbReference type="eggNOG" id="COG3338">
    <property type="taxonomic scope" value="Bacteria"/>
</dbReference>
<evidence type="ECO:0000313" key="12">
    <source>
        <dbReference type="EMBL" id="ASY65383.1"/>
    </source>
</evidence>
<organism evidence="12 13">
    <name type="scientific">Sinorhizobium sojae CCBAU 05684</name>
    <dbReference type="NCBI Taxonomy" id="716928"/>
    <lineage>
        <taxon>Bacteria</taxon>
        <taxon>Pseudomonadati</taxon>
        <taxon>Pseudomonadota</taxon>
        <taxon>Alphaproteobacteria</taxon>
        <taxon>Hyphomicrobiales</taxon>
        <taxon>Rhizobiaceae</taxon>
        <taxon>Sinorhizobium/Ensifer group</taxon>
        <taxon>Sinorhizobium</taxon>
    </lineage>
</organism>
<gene>
    <name evidence="12" type="ORF">SJ05684_b44010</name>
</gene>
<dbReference type="GO" id="GO:0008270">
    <property type="term" value="F:zinc ion binding"/>
    <property type="evidence" value="ECO:0007669"/>
    <property type="project" value="UniProtKB-UniRule"/>
</dbReference>
<dbReference type="EC" id="4.2.1.1" evidence="4 10"/>
<comment type="catalytic activity">
    <reaction evidence="9 10">
        <text>hydrogencarbonate + H(+) = CO2 + H2O</text>
        <dbReference type="Rhea" id="RHEA:10748"/>
        <dbReference type="ChEBI" id="CHEBI:15377"/>
        <dbReference type="ChEBI" id="CHEBI:15378"/>
        <dbReference type="ChEBI" id="CHEBI:16526"/>
        <dbReference type="ChEBI" id="CHEBI:17544"/>
        <dbReference type="EC" id="4.2.1.1"/>
    </reaction>
</comment>
<dbReference type="RefSeq" id="WP_034854565.1">
    <property type="nucleotide sequence ID" value="NZ_AJQT01000043.1"/>
</dbReference>
<dbReference type="Pfam" id="PF00194">
    <property type="entry name" value="Carb_anhydrase"/>
    <property type="match status" value="1"/>
</dbReference>
<evidence type="ECO:0000256" key="5">
    <source>
        <dbReference type="ARBA" id="ARBA00014628"/>
    </source>
</evidence>
<keyword evidence="12" id="KW-0614">Plasmid</keyword>
<accession>A0A249PHH0</accession>
<dbReference type="PROSITE" id="PS51144">
    <property type="entry name" value="ALPHA_CA_2"/>
    <property type="match status" value="1"/>
</dbReference>
<evidence type="ECO:0000259" key="11">
    <source>
        <dbReference type="PROSITE" id="PS51144"/>
    </source>
</evidence>
<keyword evidence="8 10" id="KW-0456">Lyase</keyword>
<dbReference type="EMBL" id="CP023068">
    <property type="protein sequence ID" value="ASY65383.1"/>
    <property type="molecule type" value="Genomic_DNA"/>
</dbReference>
<dbReference type="CDD" id="cd03124">
    <property type="entry name" value="alpha_CA_prokaryotic_like"/>
    <property type="match status" value="1"/>
</dbReference>
<comment type="cofactor">
    <cofactor evidence="1 10">
        <name>Zn(2+)</name>
        <dbReference type="ChEBI" id="CHEBI:29105"/>
    </cofactor>
</comment>
<dbReference type="PANTHER" id="PTHR18952:SF265">
    <property type="entry name" value="CARBONIC ANHYDRASE"/>
    <property type="match status" value="1"/>
</dbReference>
<evidence type="ECO:0000313" key="13">
    <source>
        <dbReference type="Proteomes" id="UP000217211"/>
    </source>
</evidence>
<protein>
    <recommendedName>
        <fullName evidence="5 10">Carbonic anhydrase</fullName>
        <ecNumber evidence="4 10">4.2.1.1</ecNumber>
    </recommendedName>
</protein>
<dbReference type="Proteomes" id="UP000217211">
    <property type="component" value="Plasmid pSJ05684b"/>
</dbReference>
<evidence type="ECO:0000256" key="9">
    <source>
        <dbReference type="ARBA" id="ARBA00048348"/>
    </source>
</evidence>
<keyword evidence="7 10" id="KW-0862">Zinc</keyword>
<feature type="signal peptide" evidence="10">
    <location>
        <begin position="1"/>
        <end position="25"/>
    </location>
</feature>
<dbReference type="Gene3D" id="3.10.200.10">
    <property type="entry name" value="Alpha carbonic anhydrase"/>
    <property type="match status" value="1"/>
</dbReference>
<dbReference type="GO" id="GO:0004089">
    <property type="term" value="F:carbonate dehydratase activity"/>
    <property type="evidence" value="ECO:0007669"/>
    <property type="project" value="UniProtKB-UniRule"/>
</dbReference>
<dbReference type="STRING" id="716928.GCA_000261485_02384"/>
<evidence type="ECO:0000256" key="6">
    <source>
        <dbReference type="ARBA" id="ARBA00022723"/>
    </source>
</evidence>
<dbReference type="KEGG" id="esj:SJ05684_b44010"/>
<comment type="function">
    <text evidence="2 10">Reversible hydration of carbon dioxide.</text>
</comment>
<feature type="chain" id="PRO_5025088690" description="Carbonic anhydrase" evidence="10">
    <location>
        <begin position="26"/>
        <end position="250"/>
    </location>
</feature>
<dbReference type="AlphaFoldDB" id="A0A249PHH0"/>
<dbReference type="PROSITE" id="PS00162">
    <property type="entry name" value="ALPHA_CA_1"/>
    <property type="match status" value="1"/>
</dbReference>